<dbReference type="Gene3D" id="3.90.220.20">
    <property type="entry name" value="DNA methylase specificity domains"/>
    <property type="match status" value="1"/>
</dbReference>
<evidence type="ECO:0000313" key="5">
    <source>
        <dbReference type="EMBL" id="BDI03379.1"/>
    </source>
</evidence>
<gene>
    <name evidence="5" type="ORF">CATMQ487_03490</name>
</gene>
<dbReference type="RefSeq" id="WP_251971671.1">
    <property type="nucleotide sequence ID" value="NZ_AP025730.1"/>
</dbReference>
<reference evidence="5" key="1">
    <citation type="submission" date="2022-04" db="EMBL/GenBank/DDBJ databases">
        <title>Whole genome sequence of Sphaerotilus sp. FB-5.</title>
        <authorList>
            <person name="Takeda M."/>
            <person name="Narihara S."/>
            <person name="Akimoto M."/>
            <person name="Akimoto R."/>
            <person name="Nishiyashiki S."/>
            <person name="Murakami T."/>
        </authorList>
    </citation>
    <scope>NUCLEOTIDE SEQUENCE</scope>
    <source>
        <strain evidence="5">FB-5</strain>
    </source>
</reference>
<dbReference type="PANTHER" id="PTHR42998:SF1">
    <property type="entry name" value="TYPE I RESTRICTION ENZYME HINDI METHYLASE SUBUNIT"/>
    <property type="match status" value="1"/>
</dbReference>
<dbReference type="PROSITE" id="PS00092">
    <property type="entry name" value="N6_MTASE"/>
    <property type="match status" value="1"/>
</dbReference>
<proteinExistence type="inferred from homology"/>
<protein>
    <recommendedName>
        <fullName evidence="4">DNA methylase adenine-specific domain-containing protein</fullName>
    </recommendedName>
</protein>
<evidence type="ECO:0000256" key="3">
    <source>
        <dbReference type="ARBA" id="ARBA00023125"/>
    </source>
</evidence>
<accession>A0ABN6PH80</accession>
<sequence length="654" mass="71474">MSLAIGPDVAQLDLSLGSASGMNQNLPEIFKRIYYHLYSNSKASRAEAIIEDLSLLLLAKLSADQRGQRAVIENFVAGRGDANSVLLPLLTSAFPKLLGTGQRFSLDDASLRRSLGEMADLDLSRAPAHLIGEAFQALIGPRLRGEKGQFFTPKSLVQAMVHILDPKPSERVLDPCVGTGGFLAETFLYQAKTYGGASATGGLFGVDKDSGLARLSGALLTVLAGQRAEIHNFNSLDFEDWKANIGSSPSGLFDVVLTNPPFGAKIGIKEPGLLTNYDFGHIWSQSKTSGWVTTGALCASEDPQVLFLEFCVRVLRPGGRMGIVLPEGMFGNKQTGYVWTWLRQHGTVEALLDCPRTAFQPGTDTKTNVLFFKKAESEREPTNLKTKVAVAINCGHDRRGRSVKATGEAHADDFPEIAAEYAVANSDRWRSVDLEDSEYVVPRYHYYKSEKSVSEDWLGKQTNLVSLGELVKKGLISVRKGHEVGSDAYGTGEIPFIRTSDISNFEVSADPTKSVSEQVYEQYAAAQNLQAGDILMVVDGRYRIGTTAILDEHSALCIAQSHLRIISVLDKSKLDPYALLYALNLPSVKLRLRGLVFIQSTLGTLGSRLMELRIPLLVGEGPWSERIFQFRATLQGRSKLLAEMKRMAGPEVEL</sequence>
<dbReference type="SUPFAM" id="SSF53335">
    <property type="entry name" value="S-adenosyl-L-methionine-dependent methyltransferases"/>
    <property type="match status" value="1"/>
</dbReference>
<evidence type="ECO:0000256" key="2">
    <source>
        <dbReference type="ARBA" id="ARBA00022747"/>
    </source>
</evidence>
<evidence type="ECO:0000256" key="1">
    <source>
        <dbReference type="ARBA" id="ARBA00006594"/>
    </source>
</evidence>
<dbReference type="CDD" id="cd02440">
    <property type="entry name" value="AdoMet_MTases"/>
    <property type="match status" value="1"/>
</dbReference>
<dbReference type="Pfam" id="PF02384">
    <property type="entry name" value="N6_Mtase"/>
    <property type="match status" value="1"/>
</dbReference>
<dbReference type="InterPro" id="IPR002052">
    <property type="entry name" value="DNA_methylase_N6_adenine_CS"/>
</dbReference>
<keyword evidence="6" id="KW-1185">Reference proteome</keyword>
<dbReference type="InterPro" id="IPR029063">
    <property type="entry name" value="SAM-dependent_MTases_sf"/>
</dbReference>
<evidence type="ECO:0000313" key="6">
    <source>
        <dbReference type="Proteomes" id="UP001057498"/>
    </source>
</evidence>
<dbReference type="PRINTS" id="PR00507">
    <property type="entry name" value="N12N6MTFRASE"/>
</dbReference>
<name>A0ABN6PH80_9BURK</name>
<dbReference type="Gene3D" id="3.40.50.150">
    <property type="entry name" value="Vaccinia Virus protein VP39"/>
    <property type="match status" value="1"/>
</dbReference>
<dbReference type="InterPro" id="IPR003356">
    <property type="entry name" value="DNA_methylase_A-5"/>
</dbReference>
<feature type="domain" description="DNA methylase adenine-specific" evidence="4">
    <location>
        <begin position="143"/>
        <end position="384"/>
    </location>
</feature>
<evidence type="ECO:0000259" key="4">
    <source>
        <dbReference type="Pfam" id="PF02384"/>
    </source>
</evidence>
<dbReference type="Proteomes" id="UP001057498">
    <property type="component" value="Chromosome"/>
</dbReference>
<comment type="similarity">
    <text evidence="1">Belongs to the N(4)/N(6)-methyltransferase family.</text>
</comment>
<organism evidence="5 6">
    <name type="scientific">Sphaerotilus microaerophilus</name>
    <dbReference type="NCBI Taxonomy" id="2914710"/>
    <lineage>
        <taxon>Bacteria</taxon>
        <taxon>Pseudomonadati</taxon>
        <taxon>Pseudomonadota</taxon>
        <taxon>Betaproteobacteria</taxon>
        <taxon>Burkholderiales</taxon>
        <taxon>Sphaerotilaceae</taxon>
        <taxon>Sphaerotilus</taxon>
    </lineage>
</organism>
<keyword evidence="3" id="KW-0238">DNA-binding</keyword>
<dbReference type="SUPFAM" id="SSF116734">
    <property type="entry name" value="DNA methylase specificity domain"/>
    <property type="match status" value="1"/>
</dbReference>
<dbReference type="PANTHER" id="PTHR42998">
    <property type="entry name" value="TYPE I RESTRICTION ENZYME HINDVIIP M PROTEIN-RELATED"/>
    <property type="match status" value="1"/>
</dbReference>
<dbReference type="EMBL" id="AP025730">
    <property type="protein sequence ID" value="BDI03379.1"/>
    <property type="molecule type" value="Genomic_DNA"/>
</dbReference>
<dbReference type="InterPro" id="IPR052916">
    <property type="entry name" value="Type-I_RE_MTase_Subunit"/>
</dbReference>
<dbReference type="InterPro" id="IPR044946">
    <property type="entry name" value="Restrct_endonuc_typeI_TRD_sf"/>
</dbReference>
<keyword evidence="2" id="KW-0680">Restriction system</keyword>